<reference evidence="2" key="1">
    <citation type="submission" date="2020-07" db="EMBL/GenBank/DDBJ databases">
        <authorList>
            <person name="Lin J."/>
        </authorList>
    </citation>
    <scope>NUCLEOTIDE SEQUENCE</scope>
</reference>
<gene>
    <name evidence="2" type="ORF">CB5_LOCUS4096</name>
</gene>
<dbReference type="CDD" id="cd22162">
    <property type="entry name" value="F-box_AtSKIP3-like"/>
    <property type="match status" value="1"/>
</dbReference>
<protein>
    <recommendedName>
        <fullName evidence="3">F-box protein PP2-B12</fullName>
    </recommendedName>
</protein>
<evidence type="ECO:0000313" key="2">
    <source>
        <dbReference type="EMBL" id="CAD1820885.1"/>
    </source>
</evidence>
<proteinExistence type="predicted"/>
<sequence>MEMEREMEMEGSVAMSALPEGCIAQAISLTTPRDACRSAAVSTVFRSAVAWDCVWKRFLPSDLPSILSRAVDPVECPSKRDLYFRLCDRPILLDAGAMIERRQVFHVVAKALSIIWGVTPQYWTWAPHPNSRFPQVAKLLNVCWLEIRGKIKSKLLSPNTTYAAYLIFKVDENYNGLSYPPQEAMVILGSQVSERTLRLVCPRMGAQARRNTRIFRTFLNWRGVLAVPQSQDEAEEEEEEEDTSGVEVSPRSRDDGWMEVELGEFYNAEGEDGEVEMSLMEVRGGHWKRGLIVEGIEIKPKYA</sequence>
<dbReference type="PANTHER" id="PTHR32278:SF111">
    <property type="entry name" value="F-BOX PROTEIN PP2-B12-RELATED"/>
    <property type="match status" value="1"/>
</dbReference>
<dbReference type="SUPFAM" id="SSF81383">
    <property type="entry name" value="F-box domain"/>
    <property type="match status" value="1"/>
</dbReference>
<evidence type="ECO:0008006" key="3">
    <source>
        <dbReference type="Google" id="ProtNLM"/>
    </source>
</evidence>
<dbReference type="AlphaFoldDB" id="A0A6V7NQQ3"/>
<dbReference type="InterPro" id="IPR025886">
    <property type="entry name" value="PP2-like"/>
</dbReference>
<feature type="region of interest" description="Disordered" evidence="1">
    <location>
        <begin position="229"/>
        <end position="253"/>
    </location>
</feature>
<organism evidence="2">
    <name type="scientific">Ananas comosus var. bracteatus</name>
    <name type="common">red pineapple</name>
    <dbReference type="NCBI Taxonomy" id="296719"/>
    <lineage>
        <taxon>Eukaryota</taxon>
        <taxon>Viridiplantae</taxon>
        <taxon>Streptophyta</taxon>
        <taxon>Embryophyta</taxon>
        <taxon>Tracheophyta</taxon>
        <taxon>Spermatophyta</taxon>
        <taxon>Magnoliopsida</taxon>
        <taxon>Liliopsida</taxon>
        <taxon>Poales</taxon>
        <taxon>Bromeliaceae</taxon>
        <taxon>Bromelioideae</taxon>
        <taxon>Ananas</taxon>
    </lineage>
</organism>
<dbReference type="PANTHER" id="PTHR32278">
    <property type="entry name" value="F-BOX DOMAIN-CONTAINING PROTEIN"/>
    <property type="match status" value="1"/>
</dbReference>
<name>A0A6V7NQQ3_ANACO</name>
<feature type="compositionally biased region" description="Acidic residues" evidence="1">
    <location>
        <begin position="232"/>
        <end position="244"/>
    </location>
</feature>
<dbReference type="Pfam" id="PF14299">
    <property type="entry name" value="PP2"/>
    <property type="match status" value="1"/>
</dbReference>
<dbReference type="EMBL" id="LR862141">
    <property type="protein sequence ID" value="CAD1820885.1"/>
    <property type="molecule type" value="Genomic_DNA"/>
</dbReference>
<dbReference type="InterPro" id="IPR036047">
    <property type="entry name" value="F-box-like_dom_sf"/>
</dbReference>
<evidence type="ECO:0000256" key="1">
    <source>
        <dbReference type="SAM" id="MobiDB-lite"/>
    </source>
</evidence>
<accession>A0A6V7NQQ3</accession>